<dbReference type="AlphaFoldDB" id="A0A5C3L320"/>
<proteinExistence type="predicted"/>
<name>A0A5C3L320_COPMA</name>
<sequence length="68" mass="7395">MPFFQGASSFNVNGSSFNDIKGDMHQTVNNTKHIIKDSYNSSNATYNDSFNNSSQSHQYGPSPGTVCA</sequence>
<feature type="compositionally biased region" description="Polar residues" evidence="1">
    <location>
        <begin position="45"/>
        <end position="59"/>
    </location>
</feature>
<dbReference type="EMBL" id="ML210169">
    <property type="protein sequence ID" value="TFK26933.1"/>
    <property type="molecule type" value="Genomic_DNA"/>
</dbReference>
<feature type="region of interest" description="Disordered" evidence="1">
    <location>
        <begin position="45"/>
        <end position="68"/>
    </location>
</feature>
<protein>
    <submittedName>
        <fullName evidence="2">Uncharacterized protein</fullName>
    </submittedName>
</protein>
<evidence type="ECO:0000313" key="3">
    <source>
        <dbReference type="Proteomes" id="UP000307440"/>
    </source>
</evidence>
<reference evidence="2 3" key="1">
    <citation type="journal article" date="2019" name="Nat. Ecol. Evol.">
        <title>Megaphylogeny resolves global patterns of mushroom evolution.</title>
        <authorList>
            <person name="Varga T."/>
            <person name="Krizsan K."/>
            <person name="Foldi C."/>
            <person name="Dima B."/>
            <person name="Sanchez-Garcia M."/>
            <person name="Sanchez-Ramirez S."/>
            <person name="Szollosi G.J."/>
            <person name="Szarkandi J.G."/>
            <person name="Papp V."/>
            <person name="Albert L."/>
            <person name="Andreopoulos W."/>
            <person name="Angelini C."/>
            <person name="Antonin V."/>
            <person name="Barry K.W."/>
            <person name="Bougher N.L."/>
            <person name="Buchanan P."/>
            <person name="Buyck B."/>
            <person name="Bense V."/>
            <person name="Catcheside P."/>
            <person name="Chovatia M."/>
            <person name="Cooper J."/>
            <person name="Damon W."/>
            <person name="Desjardin D."/>
            <person name="Finy P."/>
            <person name="Geml J."/>
            <person name="Haridas S."/>
            <person name="Hughes K."/>
            <person name="Justo A."/>
            <person name="Karasinski D."/>
            <person name="Kautmanova I."/>
            <person name="Kiss B."/>
            <person name="Kocsube S."/>
            <person name="Kotiranta H."/>
            <person name="LaButti K.M."/>
            <person name="Lechner B.E."/>
            <person name="Liimatainen K."/>
            <person name="Lipzen A."/>
            <person name="Lukacs Z."/>
            <person name="Mihaltcheva S."/>
            <person name="Morgado L.N."/>
            <person name="Niskanen T."/>
            <person name="Noordeloos M.E."/>
            <person name="Ohm R.A."/>
            <person name="Ortiz-Santana B."/>
            <person name="Ovrebo C."/>
            <person name="Racz N."/>
            <person name="Riley R."/>
            <person name="Savchenko A."/>
            <person name="Shiryaev A."/>
            <person name="Soop K."/>
            <person name="Spirin V."/>
            <person name="Szebenyi C."/>
            <person name="Tomsovsky M."/>
            <person name="Tulloss R.E."/>
            <person name="Uehling J."/>
            <person name="Grigoriev I.V."/>
            <person name="Vagvolgyi C."/>
            <person name="Papp T."/>
            <person name="Martin F.M."/>
            <person name="Miettinen O."/>
            <person name="Hibbett D.S."/>
            <person name="Nagy L.G."/>
        </authorList>
    </citation>
    <scope>NUCLEOTIDE SEQUENCE [LARGE SCALE GENOMIC DNA]</scope>
    <source>
        <strain evidence="2 3">CBS 121175</strain>
    </source>
</reference>
<evidence type="ECO:0000313" key="2">
    <source>
        <dbReference type="EMBL" id="TFK26933.1"/>
    </source>
</evidence>
<keyword evidence="3" id="KW-1185">Reference proteome</keyword>
<organism evidence="2 3">
    <name type="scientific">Coprinopsis marcescibilis</name>
    <name type="common">Agaric fungus</name>
    <name type="synonym">Psathyrella marcescibilis</name>
    <dbReference type="NCBI Taxonomy" id="230819"/>
    <lineage>
        <taxon>Eukaryota</taxon>
        <taxon>Fungi</taxon>
        <taxon>Dikarya</taxon>
        <taxon>Basidiomycota</taxon>
        <taxon>Agaricomycotina</taxon>
        <taxon>Agaricomycetes</taxon>
        <taxon>Agaricomycetidae</taxon>
        <taxon>Agaricales</taxon>
        <taxon>Agaricineae</taxon>
        <taxon>Psathyrellaceae</taxon>
        <taxon>Coprinopsis</taxon>
    </lineage>
</organism>
<accession>A0A5C3L320</accession>
<gene>
    <name evidence="2" type="ORF">FA15DRAFT_587401</name>
</gene>
<dbReference type="Proteomes" id="UP000307440">
    <property type="component" value="Unassembled WGS sequence"/>
</dbReference>
<evidence type="ECO:0000256" key="1">
    <source>
        <dbReference type="SAM" id="MobiDB-lite"/>
    </source>
</evidence>